<comment type="caution">
    <text evidence="2">The sequence shown here is derived from an EMBL/GenBank/DDBJ whole genome shotgun (WGS) entry which is preliminary data.</text>
</comment>
<feature type="region of interest" description="Disordered" evidence="1">
    <location>
        <begin position="34"/>
        <end position="69"/>
    </location>
</feature>
<dbReference type="RefSeq" id="WP_344415828.1">
    <property type="nucleotide sequence ID" value="NZ_BAAAQK010000005.1"/>
</dbReference>
<dbReference type="PROSITE" id="PS51257">
    <property type="entry name" value="PROKAR_LIPOPROTEIN"/>
    <property type="match status" value="1"/>
</dbReference>
<feature type="compositionally biased region" description="Low complexity" evidence="1">
    <location>
        <begin position="56"/>
        <end position="68"/>
    </location>
</feature>
<gene>
    <name evidence="2" type="ORF">GCM10009836_25640</name>
</gene>
<evidence type="ECO:0000313" key="2">
    <source>
        <dbReference type="EMBL" id="GAA1845007.1"/>
    </source>
</evidence>
<evidence type="ECO:0000313" key="3">
    <source>
        <dbReference type="Proteomes" id="UP001500449"/>
    </source>
</evidence>
<dbReference type="EMBL" id="BAAAQK010000005">
    <property type="protein sequence ID" value="GAA1845007.1"/>
    <property type="molecule type" value="Genomic_DNA"/>
</dbReference>
<dbReference type="Proteomes" id="UP001500449">
    <property type="component" value="Unassembled WGS sequence"/>
</dbReference>
<proteinExistence type="predicted"/>
<feature type="compositionally biased region" description="Basic residues" evidence="1">
    <location>
        <begin position="110"/>
        <end position="120"/>
    </location>
</feature>
<name>A0ABN2MZ36_9PSEU</name>
<evidence type="ECO:0000256" key="1">
    <source>
        <dbReference type="SAM" id="MobiDB-lite"/>
    </source>
</evidence>
<feature type="region of interest" description="Disordered" evidence="1">
    <location>
        <begin position="85"/>
        <end position="120"/>
    </location>
</feature>
<organism evidence="2 3">
    <name type="scientific">Pseudonocardia ailaonensis</name>
    <dbReference type="NCBI Taxonomy" id="367279"/>
    <lineage>
        <taxon>Bacteria</taxon>
        <taxon>Bacillati</taxon>
        <taxon>Actinomycetota</taxon>
        <taxon>Actinomycetes</taxon>
        <taxon>Pseudonocardiales</taxon>
        <taxon>Pseudonocardiaceae</taxon>
        <taxon>Pseudonocardia</taxon>
    </lineage>
</organism>
<sequence>MLGSGRGRRRIRVAAVVLGLLVVTGLVVTGCGAARGGAPGAVTSGGGQDPAPIRYTTTGTQEQPPTEGFSFHNDVVTDGRIDPVELSGKQVSLGGGGGGTATRERAGPPSRRRCCPRTRT</sequence>
<feature type="compositionally biased region" description="Gly residues" evidence="1">
    <location>
        <begin position="34"/>
        <end position="48"/>
    </location>
</feature>
<protein>
    <submittedName>
        <fullName evidence="2">Uncharacterized protein</fullName>
    </submittedName>
</protein>
<keyword evidence="3" id="KW-1185">Reference proteome</keyword>
<accession>A0ABN2MZ36</accession>
<reference evidence="2 3" key="1">
    <citation type="journal article" date="2019" name="Int. J. Syst. Evol. Microbiol.">
        <title>The Global Catalogue of Microorganisms (GCM) 10K type strain sequencing project: providing services to taxonomists for standard genome sequencing and annotation.</title>
        <authorList>
            <consortium name="The Broad Institute Genomics Platform"/>
            <consortium name="The Broad Institute Genome Sequencing Center for Infectious Disease"/>
            <person name="Wu L."/>
            <person name="Ma J."/>
        </authorList>
    </citation>
    <scope>NUCLEOTIDE SEQUENCE [LARGE SCALE GENOMIC DNA]</scope>
    <source>
        <strain evidence="2 3">JCM 16009</strain>
    </source>
</reference>